<name>A0A975AJC6_9FIRM</name>
<keyword evidence="2" id="KW-1185">Reference proteome</keyword>
<proteinExistence type="predicted"/>
<evidence type="ECO:0000313" key="1">
    <source>
        <dbReference type="EMBL" id="QSX09594.1"/>
    </source>
</evidence>
<gene>
    <name evidence="1" type="ORF">J0B03_05925</name>
</gene>
<organism evidence="1 2">
    <name type="scientific">Alkalibacter rhizosphaerae</name>
    <dbReference type="NCBI Taxonomy" id="2815577"/>
    <lineage>
        <taxon>Bacteria</taxon>
        <taxon>Bacillati</taxon>
        <taxon>Bacillota</taxon>
        <taxon>Clostridia</taxon>
        <taxon>Eubacteriales</taxon>
        <taxon>Eubacteriaceae</taxon>
        <taxon>Alkalibacter</taxon>
    </lineage>
</organism>
<accession>A0A975AJC6</accession>
<dbReference type="AlphaFoldDB" id="A0A975AJC6"/>
<reference evidence="1" key="1">
    <citation type="submission" date="2021-03" db="EMBL/GenBank/DDBJ databases">
        <title>Alkalibacter marinus sp. nov., isolated from tidal flat sediment.</title>
        <authorList>
            <person name="Namirimu T."/>
            <person name="Yang J.-A."/>
            <person name="Yang S.-H."/>
            <person name="Kim Y.-J."/>
            <person name="Kwon K.K."/>
        </authorList>
    </citation>
    <scope>NUCLEOTIDE SEQUENCE</scope>
    <source>
        <strain evidence="1">ES005</strain>
    </source>
</reference>
<dbReference type="Proteomes" id="UP000663499">
    <property type="component" value="Chromosome"/>
</dbReference>
<dbReference type="RefSeq" id="WP_207300925.1">
    <property type="nucleotide sequence ID" value="NZ_CP071444.1"/>
</dbReference>
<evidence type="ECO:0000313" key="2">
    <source>
        <dbReference type="Proteomes" id="UP000663499"/>
    </source>
</evidence>
<sequence length="95" mass="11447">MKVYSYPFTIAYVNKDDSTWFRGYDERYFFDNGAWLQTAFPLGKHWLVWYFVWKFSKKSTVSKYLAWRLQVAGIQSFDKGLSYEQWSRSQGKNAK</sequence>
<dbReference type="KEGG" id="alka:J0B03_05925"/>
<dbReference type="EMBL" id="CP071444">
    <property type="protein sequence ID" value="QSX09594.1"/>
    <property type="molecule type" value="Genomic_DNA"/>
</dbReference>
<protein>
    <submittedName>
        <fullName evidence="1">Uncharacterized protein</fullName>
    </submittedName>
</protein>